<evidence type="ECO:0000313" key="2">
    <source>
        <dbReference type="Proteomes" id="UP000694888"/>
    </source>
</evidence>
<gene>
    <name evidence="3" type="primary">LOC101849432</name>
</gene>
<protein>
    <submittedName>
        <fullName evidence="3">Uncharacterized protein LOC101849432</fullName>
    </submittedName>
</protein>
<reference evidence="3" key="1">
    <citation type="submission" date="2025-08" db="UniProtKB">
        <authorList>
            <consortium name="RefSeq"/>
        </authorList>
    </citation>
    <scope>IDENTIFICATION</scope>
</reference>
<organism evidence="2 3">
    <name type="scientific">Aplysia californica</name>
    <name type="common">California sea hare</name>
    <dbReference type="NCBI Taxonomy" id="6500"/>
    <lineage>
        <taxon>Eukaryota</taxon>
        <taxon>Metazoa</taxon>
        <taxon>Spiralia</taxon>
        <taxon>Lophotrochozoa</taxon>
        <taxon>Mollusca</taxon>
        <taxon>Gastropoda</taxon>
        <taxon>Heterobranchia</taxon>
        <taxon>Euthyneura</taxon>
        <taxon>Tectipleura</taxon>
        <taxon>Aplysiida</taxon>
        <taxon>Aplysioidea</taxon>
        <taxon>Aplysiidae</taxon>
        <taxon>Aplysia</taxon>
    </lineage>
</organism>
<dbReference type="Proteomes" id="UP000694888">
    <property type="component" value="Unplaced"/>
</dbReference>
<evidence type="ECO:0000256" key="1">
    <source>
        <dbReference type="SAM" id="MobiDB-lite"/>
    </source>
</evidence>
<feature type="compositionally biased region" description="Polar residues" evidence="1">
    <location>
        <begin position="99"/>
        <end position="108"/>
    </location>
</feature>
<proteinExistence type="predicted"/>
<feature type="region of interest" description="Disordered" evidence="1">
    <location>
        <begin position="95"/>
        <end position="123"/>
    </location>
</feature>
<feature type="region of interest" description="Disordered" evidence="1">
    <location>
        <begin position="154"/>
        <end position="211"/>
    </location>
</feature>
<evidence type="ECO:0000313" key="3">
    <source>
        <dbReference type="RefSeq" id="XP_005091893.1"/>
    </source>
</evidence>
<name>A0ABM0JEH8_APLCA</name>
<dbReference type="RefSeq" id="XP_005091893.1">
    <property type="nucleotide sequence ID" value="XM_005091836.3"/>
</dbReference>
<dbReference type="GeneID" id="101849432"/>
<accession>A0ABM0JEH8</accession>
<feature type="compositionally biased region" description="Polar residues" evidence="1">
    <location>
        <begin position="168"/>
        <end position="187"/>
    </location>
</feature>
<keyword evidence="2" id="KW-1185">Reference proteome</keyword>
<sequence length="377" mass="42908">MSLLMLKTKNLSWQDHTLNIEVMLAPLRSTLLLNKHKTLDTKYDKEKALFERQKDACIKDFVVEKRLIERRRQKLNKRKKDILAETRAKSALEKEDTTVTEAVNQERSYSAPGRDRTAHDQGASYNPCLPKLTLKHTPLFGGTPLRPRLFLETGLTSEGKHGKPRESIASTGSARYTQDGSRKSTLIDSDRKPPIPPPKNTTGDNQRGLPRRIPGVTFLDFLDQDDSDDENNNIIVEVKPKTVEEKVREFLRDMEKFNSRPATACSSAGGRTDDSLVSSRYTRMSERSGASVANRYNTFSMDKKSLEKAFDRYCEKKSHEDLLKAMKLAAKMKAHIRQARNASLVPTMAAFKSSRSFMRLLKRQQRKDKQAAQGMMD</sequence>